<dbReference type="InterPro" id="IPR016117">
    <property type="entry name" value="ArgJ-like_dom_sf"/>
</dbReference>
<dbReference type="RefSeq" id="WP_186853096.1">
    <property type="nucleotide sequence ID" value="NZ_JACOPO010000006.1"/>
</dbReference>
<proteinExistence type="inferred from homology"/>
<dbReference type="CDD" id="cd02252">
    <property type="entry name" value="nylC_like"/>
    <property type="match status" value="1"/>
</dbReference>
<dbReference type="AlphaFoldDB" id="A0A8J6JA18"/>
<organism evidence="2 3">
    <name type="scientific">Flintibacter hominis</name>
    <dbReference type="NCBI Taxonomy" id="2763048"/>
    <lineage>
        <taxon>Bacteria</taxon>
        <taxon>Bacillati</taxon>
        <taxon>Bacillota</taxon>
        <taxon>Clostridia</taxon>
        <taxon>Eubacteriales</taxon>
        <taxon>Flintibacter</taxon>
    </lineage>
</organism>
<dbReference type="PANTHER" id="PTHR36512">
    <property type="entry name" value="D-AMINOPEPTIDASE"/>
    <property type="match status" value="1"/>
</dbReference>
<comment type="similarity">
    <text evidence="1">Belongs to the peptidase S58 family.</text>
</comment>
<name>A0A8J6JA18_9FIRM</name>
<sequence length="320" mass="32392">MQEIGIMDVGGFQVGHAQDLEGATGCTVILCDRMSPAGLDVRGGGPASRESQILNPVAAAEGINAVLLSGGSAFGLDAAGGVQRYLEERGIGFDTGVAKVPLVSQSCLFDLGVGSKEVRPTADMAYQACENASRSAPALGNVGAGTGCSIGKYRGMDRAMKSGFGTFALQAGPVKVGALVAVNALGDVYAPDGKVVAGLLDKKKSGLSCTLDELFSDASPTGNLFTGNTTLGIIVTNAQFSKTPLTKIAGMAHNGYARAIRPVHTTADGDSIYALSVGSVPGDVNLVGALAAQAMEMAILRAVQTAKSAYGLIGLPDLSH</sequence>
<accession>A0A8J6JA18</accession>
<dbReference type="SUPFAM" id="SSF56266">
    <property type="entry name" value="DmpA/ArgJ-like"/>
    <property type="match status" value="1"/>
</dbReference>
<protein>
    <submittedName>
        <fullName evidence="2">P1 family peptidase</fullName>
    </submittedName>
</protein>
<evidence type="ECO:0000313" key="2">
    <source>
        <dbReference type="EMBL" id="MBC5723225.1"/>
    </source>
</evidence>
<keyword evidence="3" id="KW-1185">Reference proteome</keyword>
<reference evidence="2" key="1">
    <citation type="submission" date="2020-08" db="EMBL/GenBank/DDBJ databases">
        <title>Genome public.</title>
        <authorList>
            <person name="Liu C."/>
            <person name="Sun Q."/>
        </authorList>
    </citation>
    <scope>NUCLEOTIDE SEQUENCE</scope>
    <source>
        <strain evidence="2">NSJ-23</strain>
    </source>
</reference>
<comment type="caution">
    <text evidence="2">The sequence shown here is derived from an EMBL/GenBank/DDBJ whole genome shotgun (WGS) entry which is preliminary data.</text>
</comment>
<dbReference type="InterPro" id="IPR005321">
    <property type="entry name" value="Peptidase_S58_DmpA"/>
</dbReference>
<gene>
    <name evidence="2" type="ORF">H8S11_10420</name>
</gene>
<dbReference type="PANTHER" id="PTHR36512:SF3">
    <property type="entry name" value="BLR5678 PROTEIN"/>
    <property type="match status" value="1"/>
</dbReference>
<dbReference type="Proteomes" id="UP000628736">
    <property type="component" value="Unassembled WGS sequence"/>
</dbReference>
<dbReference type="EMBL" id="JACOPO010000006">
    <property type="protein sequence ID" value="MBC5723225.1"/>
    <property type="molecule type" value="Genomic_DNA"/>
</dbReference>
<dbReference type="GO" id="GO:0004177">
    <property type="term" value="F:aminopeptidase activity"/>
    <property type="evidence" value="ECO:0007669"/>
    <property type="project" value="TreeGrafter"/>
</dbReference>
<dbReference type="Gene3D" id="3.60.70.12">
    <property type="entry name" value="L-amino peptidase D-ALA esterase/amidase"/>
    <property type="match status" value="1"/>
</dbReference>
<evidence type="ECO:0000313" key="3">
    <source>
        <dbReference type="Proteomes" id="UP000628736"/>
    </source>
</evidence>
<evidence type="ECO:0000256" key="1">
    <source>
        <dbReference type="ARBA" id="ARBA00007068"/>
    </source>
</evidence>
<dbReference type="Pfam" id="PF03576">
    <property type="entry name" value="Peptidase_S58"/>
    <property type="match status" value="1"/>
</dbReference>